<reference evidence="2 3" key="2">
    <citation type="submission" date="2008-11" db="EMBL/GenBank/DDBJ databases">
        <authorList>
            <person name="Fulton L."/>
            <person name="Clifton S."/>
            <person name="Fulton B."/>
            <person name="Xu J."/>
            <person name="Minx P."/>
            <person name="Pepin K.H."/>
            <person name="Johnson M."/>
            <person name="Bhonagiri V."/>
            <person name="Nash W.E."/>
            <person name="Mardis E.R."/>
            <person name="Wilson R.K."/>
        </authorList>
    </citation>
    <scope>NUCLEOTIDE SEQUENCE [LARGE SCALE GENOMIC DNA]</scope>
    <source>
        <strain evidence="2 3">ATCC 43243</strain>
    </source>
</reference>
<dbReference type="eggNOG" id="ENOG5033DXF">
    <property type="taxonomic scope" value="Bacteria"/>
</dbReference>
<keyword evidence="3" id="KW-1185">Reference proteome</keyword>
<dbReference type="STRING" id="483218.BACPEC_01154"/>
<dbReference type="HOGENOM" id="CLU_182847_1_0_9"/>
<evidence type="ECO:0000313" key="3">
    <source>
        <dbReference type="Proteomes" id="UP000003136"/>
    </source>
</evidence>
<dbReference type="EMBL" id="ABVQ01000035">
    <property type="protein sequence ID" value="EEC58166.1"/>
    <property type="molecule type" value="Genomic_DNA"/>
</dbReference>
<organism evidence="2 3">
    <name type="scientific">[Bacteroides] pectinophilus ATCC 43243</name>
    <dbReference type="NCBI Taxonomy" id="483218"/>
    <lineage>
        <taxon>Bacteria</taxon>
        <taxon>Bacillati</taxon>
        <taxon>Bacillota</taxon>
        <taxon>Clostridia</taxon>
        <taxon>Eubacteriales</taxon>
    </lineage>
</organism>
<evidence type="ECO:0000313" key="2">
    <source>
        <dbReference type="EMBL" id="EEC58166.1"/>
    </source>
</evidence>
<dbReference type="AlphaFoldDB" id="B7AR44"/>
<accession>B7AR44</accession>
<name>B7AR44_9FIRM</name>
<gene>
    <name evidence="2" type="ORF">BACPEC_01154</name>
</gene>
<evidence type="ECO:0000256" key="1">
    <source>
        <dbReference type="SAM" id="Coils"/>
    </source>
</evidence>
<protein>
    <submittedName>
        <fullName evidence="2">Uncharacterized protein</fullName>
    </submittedName>
</protein>
<dbReference type="Proteomes" id="UP000003136">
    <property type="component" value="Unassembled WGS sequence"/>
</dbReference>
<feature type="coiled-coil region" evidence="1">
    <location>
        <begin position="42"/>
        <end position="69"/>
    </location>
</feature>
<proteinExistence type="predicted"/>
<keyword evidence="1" id="KW-0175">Coiled coil</keyword>
<sequence>MKAKKENKIYKIVTEEEKNRYLKEGFDIYDDSGKLLEYSPAKKIAYSEYAKLLKENEELKAKLKALGTKNKAGD</sequence>
<comment type="caution">
    <text evidence="2">The sequence shown here is derived from an EMBL/GenBank/DDBJ whole genome shotgun (WGS) entry which is preliminary data.</text>
</comment>
<reference evidence="2 3" key="1">
    <citation type="submission" date="2008-11" db="EMBL/GenBank/DDBJ databases">
        <title>Draft genome sequence of Bacteroides pectinophilus (ATCC 43243).</title>
        <authorList>
            <person name="Sudarsanam P."/>
            <person name="Ley R."/>
            <person name="Guruge J."/>
            <person name="Turnbaugh P.J."/>
            <person name="Mahowald M."/>
            <person name="Liep D."/>
            <person name="Gordon J."/>
        </authorList>
    </citation>
    <scope>NUCLEOTIDE SEQUENCE [LARGE SCALE GENOMIC DNA]</scope>
    <source>
        <strain evidence="2 3">ATCC 43243</strain>
    </source>
</reference>